<dbReference type="PRINTS" id="PR00702">
    <property type="entry name" value="ACRIFLAVINRP"/>
</dbReference>
<evidence type="ECO:0000256" key="1">
    <source>
        <dbReference type="SAM" id="Phobius"/>
    </source>
</evidence>
<evidence type="ECO:0000313" key="2">
    <source>
        <dbReference type="EMBL" id="VAX24267.1"/>
    </source>
</evidence>
<dbReference type="AlphaFoldDB" id="A0A3B1D6C4"/>
<dbReference type="SUPFAM" id="SSF82693">
    <property type="entry name" value="Multidrug efflux transporter AcrB pore domain, PN1, PN2, PC1 and PC2 subdomains"/>
    <property type="match status" value="1"/>
</dbReference>
<feature type="transmembrane region" description="Helical" evidence="1">
    <location>
        <begin position="12"/>
        <end position="29"/>
    </location>
</feature>
<name>A0A3B1D6C4_9ZZZZ</name>
<dbReference type="EMBL" id="UOGA01000269">
    <property type="protein sequence ID" value="VAX24267.1"/>
    <property type="molecule type" value="Genomic_DNA"/>
</dbReference>
<keyword evidence="1" id="KW-0812">Transmembrane</keyword>
<dbReference type="Pfam" id="PF00873">
    <property type="entry name" value="ACR_tran"/>
    <property type="match status" value="1"/>
</dbReference>
<sequence length="87" mass="9553">MWIIQFSIRNPVTVIVTTLLVGLFGALSLSKIPIQMKPTVDKPEIKITTTYPGAAPQEVEEQITIPMEEKLQAVEGLKRLTSSSTEG</sequence>
<accession>A0A3B1D6C4</accession>
<dbReference type="InterPro" id="IPR001036">
    <property type="entry name" value="Acrflvin-R"/>
</dbReference>
<dbReference type="Gene3D" id="1.20.1640.10">
    <property type="entry name" value="Multidrug efflux transporter AcrB transmembrane domain"/>
    <property type="match status" value="1"/>
</dbReference>
<proteinExistence type="predicted"/>
<dbReference type="PANTHER" id="PTHR32063">
    <property type="match status" value="1"/>
</dbReference>
<keyword evidence="1" id="KW-0472">Membrane</keyword>
<dbReference type="Gene3D" id="3.30.70.1430">
    <property type="entry name" value="Multidrug efflux transporter AcrB pore domain"/>
    <property type="match status" value="1"/>
</dbReference>
<organism evidence="2">
    <name type="scientific">hydrothermal vent metagenome</name>
    <dbReference type="NCBI Taxonomy" id="652676"/>
    <lineage>
        <taxon>unclassified sequences</taxon>
        <taxon>metagenomes</taxon>
        <taxon>ecological metagenomes</taxon>
    </lineage>
</organism>
<gene>
    <name evidence="2" type="ORF">MNBD_NITROSPINAE04-2442</name>
</gene>
<feature type="non-terminal residue" evidence="2">
    <location>
        <position position="87"/>
    </location>
</feature>
<dbReference type="GO" id="GO:0042910">
    <property type="term" value="F:xenobiotic transmembrane transporter activity"/>
    <property type="evidence" value="ECO:0007669"/>
    <property type="project" value="TreeGrafter"/>
</dbReference>
<reference evidence="2" key="1">
    <citation type="submission" date="2018-06" db="EMBL/GenBank/DDBJ databases">
        <authorList>
            <person name="Zhirakovskaya E."/>
        </authorList>
    </citation>
    <scope>NUCLEOTIDE SEQUENCE</scope>
</reference>
<dbReference type="GO" id="GO:0005886">
    <property type="term" value="C:plasma membrane"/>
    <property type="evidence" value="ECO:0007669"/>
    <property type="project" value="TreeGrafter"/>
</dbReference>
<dbReference type="PANTHER" id="PTHR32063:SF24">
    <property type="entry name" value="CATION EFFLUX SYSTEM (ACRB_ACRD_ACRF FAMILY)"/>
    <property type="match status" value="1"/>
</dbReference>
<protein>
    <submittedName>
        <fullName evidence="2">Uncharacterized protein</fullName>
    </submittedName>
</protein>
<keyword evidence="1" id="KW-1133">Transmembrane helix</keyword>